<organism evidence="3 4">
    <name type="scientific">Vanrija pseudolonga</name>
    <dbReference type="NCBI Taxonomy" id="143232"/>
    <lineage>
        <taxon>Eukaryota</taxon>
        <taxon>Fungi</taxon>
        <taxon>Dikarya</taxon>
        <taxon>Basidiomycota</taxon>
        <taxon>Agaricomycotina</taxon>
        <taxon>Tremellomycetes</taxon>
        <taxon>Trichosporonales</taxon>
        <taxon>Trichosporonaceae</taxon>
        <taxon>Vanrija</taxon>
    </lineage>
</organism>
<dbReference type="GeneID" id="87804631"/>
<reference evidence="3" key="1">
    <citation type="submission" date="2023-10" db="EMBL/GenBank/DDBJ databases">
        <authorList>
            <person name="Noh H."/>
        </authorList>
    </citation>
    <scope>NUCLEOTIDE SEQUENCE</scope>
    <source>
        <strain evidence="3">DUCC4014</strain>
    </source>
</reference>
<keyword evidence="1" id="KW-0175">Coiled coil</keyword>
<feature type="coiled-coil region" evidence="1">
    <location>
        <begin position="616"/>
        <end position="653"/>
    </location>
</feature>
<dbReference type="EMBL" id="CP086714">
    <property type="protein sequence ID" value="WOO77817.1"/>
    <property type="molecule type" value="Genomic_DNA"/>
</dbReference>
<feature type="compositionally biased region" description="Pro residues" evidence="2">
    <location>
        <begin position="32"/>
        <end position="41"/>
    </location>
</feature>
<feature type="region of interest" description="Disordered" evidence="2">
    <location>
        <begin position="20"/>
        <end position="47"/>
    </location>
</feature>
<evidence type="ECO:0000313" key="4">
    <source>
        <dbReference type="Proteomes" id="UP000827549"/>
    </source>
</evidence>
<dbReference type="RefSeq" id="XP_062623849.1">
    <property type="nucleotide sequence ID" value="XM_062767865.1"/>
</dbReference>
<proteinExistence type="predicted"/>
<keyword evidence="4" id="KW-1185">Reference proteome</keyword>
<protein>
    <submittedName>
        <fullName evidence="3">Uncharacterized protein</fullName>
    </submittedName>
</protein>
<evidence type="ECO:0000313" key="3">
    <source>
        <dbReference type="EMBL" id="WOO77817.1"/>
    </source>
</evidence>
<feature type="region of interest" description="Disordered" evidence="2">
    <location>
        <begin position="419"/>
        <end position="438"/>
    </location>
</feature>
<evidence type="ECO:0000256" key="2">
    <source>
        <dbReference type="SAM" id="MobiDB-lite"/>
    </source>
</evidence>
<accession>A0AAF1BFU7</accession>
<sequence>MLARRIAAGPSRALLTRLASTAAAEVQHAQQPPSPPPPPSSSTPRVKLRAPRFTASPEKLERLVALVEQGTETALERRQTFELFDNLTPAQKQSLPTAQLRAILRAVVPRSDDVRRIANDGPKRELFAMNRKRSKQWEPRLRSILSILIARNDASLGDWLFTLHSLASLGDVKGCEALIAEMPEELRNHRAVSQYRLGAVVQWTRKMNFEPSAHPKTGLVDLAHNAFWDIFRGIQRDEMGVRGITLHLLLTATSEMTGLLVKLGNPEAIARFDDFMRFLLKEGYGIDLGNLAASLLSRDPSRPYGTLSAQGLNAVLKQLAIRGTDPYSLLRAYELLSTDTRTGEVLETTNAYGNEDEDDFVPGISGLTAAEEAGDGRQKRDYFGGLGATASFFSPASPEVPELAEGETVPQYRRHVPNFFPPSTSPRDITPDTSRALPPKPRYDSNSVLVLLDAIRASGNWSLFEGVLKTSVVDAQRANAEWLAAYLACPLENRKQLFKPMRVSPEWFRAALAYSNNEFGRGAGRLAGSIQYALEWIDQEIDVVIATEARLAKDAATTASVDEAGRTVLPVPDFATDPRAKQRAVNREVFIVSDALETLYNDRDELRHHLARALQLRGKRKEREAARQTRAAAKRALKAAQEAKEEARWAAQERASLMASANNDLAFIGAAGVSK</sequence>
<name>A0AAF1BFU7_9TREE</name>
<gene>
    <name evidence="3" type="ORF">LOC62_01G001375</name>
</gene>
<dbReference type="AlphaFoldDB" id="A0AAF1BFU7"/>
<dbReference type="Proteomes" id="UP000827549">
    <property type="component" value="Chromosome 1"/>
</dbReference>
<evidence type="ECO:0000256" key="1">
    <source>
        <dbReference type="SAM" id="Coils"/>
    </source>
</evidence>